<keyword evidence="8" id="KW-1185">Reference proteome</keyword>
<sequence length="275" mass="31152">MAGVVVIFDFDSTIIECDSDNWVLDEFGLTEKFYQLLPNMHWNPLMDKMMDELHSQGKTIEEIVEVLNKTPIHPHIVPAIEAAYSLGCELRILSDANIFFIETILKHHGVLNCFSEITANPSYVNEEGRLRIWPYHDYLKSSHGCNLCPPNMCKGLVIERFQNSLDTGKKKFIYLGDGSGDFCPSLKLKESDYVMPRINFALCDLVSKNSNDIKAHVHGWIDGEELKHVLLDIINKTIGKENNIIGPKIISIDCKLGTISIETHKPFPEALPIRN</sequence>
<dbReference type="STRING" id="3827.A0A1S2XE31"/>
<dbReference type="AlphaFoldDB" id="A0A1S2XE31"/>
<keyword evidence="3" id="KW-0378">Hydrolase</keyword>
<comment type="cofactor">
    <cofactor evidence="1 7">
        <name>Mg(2+)</name>
        <dbReference type="ChEBI" id="CHEBI:18420"/>
    </cofactor>
</comment>
<evidence type="ECO:0000256" key="1">
    <source>
        <dbReference type="ARBA" id="ARBA00001946"/>
    </source>
</evidence>
<feature type="active site" description="Proton donor" evidence="5">
    <location>
        <position position="11"/>
    </location>
</feature>
<evidence type="ECO:0000256" key="2">
    <source>
        <dbReference type="ARBA" id="ARBA00022723"/>
    </source>
</evidence>
<evidence type="ECO:0000256" key="4">
    <source>
        <dbReference type="ARBA" id="ARBA00022842"/>
    </source>
</evidence>
<organism evidence="8 9">
    <name type="scientific">Cicer arietinum</name>
    <name type="common">Chickpea</name>
    <name type="synonym">Garbanzo</name>
    <dbReference type="NCBI Taxonomy" id="3827"/>
    <lineage>
        <taxon>Eukaryota</taxon>
        <taxon>Viridiplantae</taxon>
        <taxon>Streptophyta</taxon>
        <taxon>Embryophyta</taxon>
        <taxon>Tracheophyta</taxon>
        <taxon>Spermatophyta</taxon>
        <taxon>Magnoliopsida</taxon>
        <taxon>eudicotyledons</taxon>
        <taxon>Gunneridae</taxon>
        <taxon>Pentapetalae</taxon>
        <taxon>rosids</taxon>
        <taxon>fabids</taxon>
        <taxon>Fabales</taxon>
        <taxon>Fabaceae</taxon>
        <taxon>Papilionoideae</taxon>
        <taxon>50 kb inversion clade</taxon>
        <taxon>NPAAA clade</taxon>
        <taxon>Hologalegina</taxon>
        <taxon>IRL clade</taxon>
        <taxon>Cicereae</taxon>
        <taxon>Cicer</taxon>
    </lineage>
</organism>
<protein>
    <submittedName>
        <fullName evidence="9">Inorganic pyrophosphatase 2-like</fullName>
    </submittedName>
</protein>
<dbReference type="GO" id="GO:0046872">
    <property type="term" value="F:metal ion binding"/>
    <property type="evidence" value="ECO:0007669"/>
    <property type="project" value="UniProtKB-KW"/>
</dbReference>
<evidence type="ECO:0000256" key="7">
    <source>
        <dbReference type="PIRSR" id="PIRSR031051-3"/>
    </source>
</evidence>
<feature type="binding site" evidence="7">
    <location>
        <position position="11"/>
    </location>
    <ligand>
        <name>Mg(2+)</name>
        <dbReference type="ChEBI" id="CHEBI:18420"/>
    </ligand>
</feature>
<gene>
    <name evidence="9" type="primary">LOC101504848</name>
</gene>
<feature type="binding site" evidence="6">
    <location>
        <position position="20"/>
    </location>
    <ligand>
        <name>substrate</name>
    </ligand>
</feature>
<dbReference type="GO" id="GO:0016791">
    <property type="term" value="F:phosphatase activity"/>
    <property type="evidence" value="ECO:0007669"/>
    <property type="project" value="InterPro"/>
</dbReference>
<feature type="binding site" evidence="6">
    <location>
        <position position="95"/>
    </location>
    <ligand>
        <name>substrate</name>
    </ligand>
</feature>
<dbReference type="PANTHER" id="PTHR20889:SF17">
    <property type="entry name" value="2,3-DIKETO-5-METHYLTHIO-1-PHOSPHOPENTANE PHOSPHATASE"/>
    <property type="match status" value="1"/>
</dbReference>
<evidence type="ECO:0000256" key="3">
    <source>
        <dbReference type="ARBA" id="ARBA00022801"/>
    </source>
</evidence>
<dbReference type="InterPro" id="IPR006384">
    <property type="entry name" value="HAD_hydro_PyrdxlP_Pase-like"/>
</dbReference>
<reference evidence="9" key="2">
    <citation type="submission" date="2025-08" db="UniProtKB">
        <authorList>
            <consortium name="RefSeq"/>
        </authorList>
    </citation>
    <scope>IDENTIFICATION</scope>
    <source>
        <tissue evidence="9">Etiolated seedlings</tissue>
    </source>
</reference>
<evidence type="ECO:0000313" key="8">
    <source>
        <dbReference type="Proteomes" id="UP000087171"/>
    </source>
</evidence>
<accession>A0A1S2XE31</accession>
<feature type="active site" description="Nucleophile" evidence="5">
    <location>
        <position position="9"/>
    </location>
</feature>
<dbReference type="PIRSF" id="PIRSF031051">
    <property type="entry name" value="PyrdxlP_Pase_PHOSPHO2"/>
    <property type="match status" value="1"/>
</dbReference>
<dbReference type="PANTHER" id="PTHR20889">
    <property type="entry name" value="PHOSPHATASE, ORPHAN 1, 2"/>
    <property type="match status" value="1"/>
</dbReference>
<keyword evidence="2 7" id="KW-0479">Metal-binding</keyword>
<feature type="binding site" evidence="7">
    <location>
        <position position="177"/>
    </location>
    <ligand>
        <name>Mg(2+)</name>
        <dbReference type="ChEBI" id="CHEBI:18420"/>
    </ligand>
</feature>
<dbReference type="InterPro" id="IPR036412">
    <property type="entry name" value="HAD-like_sf"/>
</dbReference>
<evidence type="ECO:0000256" key="5">
    <source>
        <dbReference type="PIRSR" id="PIRSR031051-1"/>
    </source>
</evidence>
<dbReference type="Pfam" id="PF06888">
    <property type="entry name" value="Put_Phosphatase"/>
    <property type="match status" value="1"/>
</dbReference>
<dbReference type="RefSeq" id="XP_004486811.1">
    <property type="nucleotide sequence ID" value="XM_004486754.3"/>
</dbReference>
<keyword evidence="4 7" id="KW-0460">Magnesium</keyword>
<dbReference type="eggNOG" id="KOG3120">
    <property type="taxonomic scope" value="Eukaryota"/>
</dbReference>
<dbReference type="GeneID" id="101504848"/>
<dbReference type="NCBIfam" id="TIGR01489">
    <property type="entry name" value="DKMTPPase-SF"/>
    <property type="match status" value="1"/>
</dbReference>
<dbReference type="PaxDb" id="3827-XP_004486811.1"/>
<dbReference type="NCBIfam" id="TIGR01488">
    <property type="entry name" value="HAD-SF-IB"/>
    <property type="match status" value="1"/>
</dbReference>
<dbReference type="InterPro" id="IPR016965">
    <property type="entry name" value="Pase_PHOSPHO-typ"/>
</dbReference>
<dbReference type="Proteomes" id="UP000087171">
    <property type="component" value="Chromosome Ca1"/>
</dbReference>
<proteinExistence type="predicted"/>
<evidence type="ECO:0000256" key="6">
    <source>
        <dbReference type="PIRSR" id="PIRSR031051-2"/>
    </source>
</evidence>
<dbReference type="OrthoDB" id="10267182at2759"/>
<reference evidence="8" key="1">
    <citation type="journal article" date="2013" name="Nat. Biotechnol.">
        <title>Draft genome sequence of chickpea (Cicer arietinum) provides a resource for trait improvement.</title>
        <authorList>
            <person name="Varshney R.K."/>
            <person name="Song C."/>
            <person name="Saxena R.K."/>
            <person name="Azam S."/>
            <person name="Yu S."/>
            <person name="Sharpe A.G."/>
            <person name="Cannon S."/>
            <person name="Baek J."/>
            <person name="Rosen B.D."/>
            <person name="Tar'an B."/>
            <person name="Millan T."/>
            <person name="Zhang X."/>
            <person name="Ramsay L.D."/>
            <person name="Iwata A."/>
            <person name="Wang Y."/>
            <person name="Nelson W."/>
            <person name="Farmer A.D."/>
            <person name="Gaur P.M."/>
            <person name="Soderlund C."/>
            <person name="Penmetsa R.V."/>
            <person name="Xu C."/>
            <person name="Bharti A.K."/>
            <person name="He W."/>
            <person name="Winter P."/>
            <person name="Zhao S."/>
            <person name="Hane J.K."/>
            <person name="Carrasquilla-Garcia N."/>
            <person name="Condie J.A."/>
            <person name="Upadhyaya H.D."/>
            <person name="Luo M.C."/>
            <person name="Thudi M."/>
            <person name="Gowda C.L."/>
            <person name="Singh N.P."/>
            <person name="Lichtenzveig J."/>
            <person name="Gali K.K."/>
            <person name="Rubio J."/>
            <person name="Nadarajan N."/>
            <person name="Dolezel J."/>
            <person name="Bansal K.C."/>
            <person name="Xu X."/>
            <person name="Edwards D."/>
            <person name="Zhang G."/>
            <person name="Kahl G."/>
            <person name="Gil J."/>
            <person name="Singh K.B."/>
            <person name="Datta S.K."/>
            <person name="Jackson S.A."/>
            <person name="Wang J."/>
            <person name="Cook D.R."/>
        </authorList>
    </citation>
    <scope>NUCLEOTIDE SEQUENCE [LARGE SCALE GENOMIC DNA]</scope>
    <source>
        <strain evidence="8">cv. CDC Frontier</strain>
    </source>
</reference>
<dbReference type="SUPFAM" id="SSF56784">
    <property type="entry name" value="HAD-like"/>
    <property type="match status" value="1"/>
</dbReference>
<dbReference type="Gene3D" id="3.40.50.1000">
    <property type="entry name" value="HAD superfamily/HAD-like"/>
    <property type="match status" value="1"/>
</dbReference>
<name>A0A1S2XE31_CICAR</name>
<evidence type="ECO:0000313" key="9">
    <source>
        <dbReference type="RefSeq" id="XP_004486811.1"/>
    </source>
</evidence>
<dbReference type="InterPro" id="IPR023214">
    <property type="entry name" value="HAD_sf"/>
</dbReference>
<feature type="binding site" evidence="7">
    <location>
        <position position="9"/>
    </location>
    <ligand>
        <name>Mg(2+)</name>
        <dbReference type="ChEBI" id="CHEBI:18420"/>
    </ligand>
</feature>
<dbReference type="KEGG" id="cam:101504848"/>